<sequence length="209" mass="24262">MACRGSGDGAKLSKVEELELKWKLESARQERKLEIIEIHRQVQQLNKETQSKSKSEKSKLRIQKIVRQVKKLCRDESVNYRPSPKPTDLRISKHTVYLYMFGRPMARLIYDRDFTGYNDPSAVQGFIVYVQIAINAFNKTHSSDYKLVEVVRLFRSLPIAYNYSLYFVFTAKLNDDAKTLQAVLRFATEEIHVLLVDFVDPCSIPRLAI</sequence>
<dbReference type="PhylomeDB" id="A0A022Q740"/>
<dbReference type="AlphaFoldDB" id="A0A022Q740"/>
<accession>A0A022Q740</accession>
<organism evidence="1 2">
    <name type="scientific">Erythranthe guttata</name>
    <name type="common">Yellow monkey flower</name>
    <name type="synonym">Mimulus guttatus</name>
    <dbReference type="NCBI Taxonomy" id="4155"/>
    <lineage>
        <taxon>Eukaryota</taxon>
        <taxon>Viridiplantae</taxon>
        <taxon>Streptophyta</taxon>
        <taxon>Embryophyta</taxon>
        <taxon>Tracheophyta</taxon>
        <taxon>Spermatophyta</taxon>
        <taxon>Magnoliopsida</taxon>
        <taxon>eudicotyledons</taxon>
        <taxon>Gunneridae</taxon>
        <taxon>Pentapetalae</taxon>
        <taxon>asterids</taxon>
        <taxon>lamiids</taxon>
        <taxon>Lamiales</taxon>
        <taxon>Phrymaceae</taxon>
        <taxon>Erythranthe</taxon>
    </lineage>
</organism>
<reference evidence="1 2" key="1">
    <citation type="journal article" date="2013" name="Proc. Natl. Acad. Sci. U.S.A.">
        <title>Fine-scale variation in meiotic recombination in Mimulus inferred from population shotgun sequencing.</title>
        <authorList>
            <person name="Hellsten U."/>
            <person name="Wright K.M."/>
            <person name="Jenkins J."/>
            <person name="Shu S."/>
            <person name="Yuan Y."/>
            <person name="Wessler S.R."/>
            <person name="Schmutz J."/>
            <person name="Willis J.H."/>
            <person name="Rokhsar D.S."/>
        </authorList>
    </citation>
    <scope>NUCLEOTIDE SEQUENCE [LARGE SCALE GENOMIC DNA]</scope>
    <source>
        <strain evidence="2">cv. DUN x IM62</strain>
    </source>
</reference>
<evidence type="ECO:0000313" key="2">
    <source>
        <dbReference type="Proteomes" id="UP000030748"/>
    </source>
</evidence>
<dbReference type="Proteomes" id="UP000030748">
    <property type="component" value="Unassembled WGS sequence"/>
</dbReference>
<keyword evidence="2" id="KW-1185">Reference proteome</keyword>
<dbReference type="KEGG" id="egt:105974877"/>
<evidence type="ECO:0000313" key="1">
    <source>
        <dbReference type="EMBL" id="EYU22345.1"/>
    </source>
</evidence>
<dbReference type="EMBL" id="KI632205">
    <property type="protein sequence ID" value="EYU22345.1"/>
    <property type="molecule type" value="Genomic_DNA"/>
</dbReference>
<protein>
    <submittedName>
        <fullName evidence="1">Uncharacterized protein</fullName>
    </submittedName>
</protein>
<name>A0A022Q740_ERYGU</name>
<gene>
    <name evidence="1" type="ORF">MIMGU_mgv1a013829mg</name>
</gene>
<proteinExistence type="predicted"/>